<feature type="compositionally biased region" description="Low complexity" evidence="1">
    <location>
        <begin position="295"/>
        <end position="306"/>
    </location>
</feature>
<protein>
    <submittedName>
        <fullName evidence="2">Uncharacterized protein</fullName>
    </submittedName>
</protein>
<dbReference type="AlphaFoldDB" id="A0A1B9G7G8"/>
<keyword evidence="4" id="KW-1185">Reference proteome</keyword>
<accession>A0A1B9G7G8</accession>
<gene>
    <name evidence="2" type="ORF">I302_04676</name>
    <name evidence="3" type="ORF">I302_101302</name>
</gene>
<feature type="region of interest" description="Disordered" evidence="1">
    <location>
        <begin position="685"/>
        <end position="741"/>
    </location>
</feature>
<feature type="compositionally biased region" description="Low complexity" evidence="1">
    <location>
        <begin position="183"/>
        <end position="193"/>
    </location>
</feature>
<evidence type="ECO:0000256" key="1">
    <source>
        <dbReference type="SAM" id="MobiDB-lite"/>
    </source>
</evidence>
<dbReference type="STRING" id="1296100.A0A1B9G7G8"/>
<feature type="compositionally biased region" description="Basic residues" evidence="1">
    <location>
        <begin position="717"/>
        <end position="733"/>
    </location>
</feature>
<reference evidence="3" key="4">
    <citation type="submission" date="2024-02" db="EMBL/GenBank/DDBJ databases">
        <title>Comparative genomics of Cryptococcus and Kwoniella reveals pathogenesis evolution and contrasting modes of karyotype evolution via chromosome fusion or intercentromeric recombination.</title>
        <authorList>
            <person name="Coelho M.A."/>
            <person name="David-Palma M."/>
            <person name="Shea T."/>
            <person name="Bowers K."/>
            <person name="McGinley-Smith S."/>
            <person name="Mohammad A.W."/>
            <person name="Gnirke A."/>
            <person name="Yurkov A.M."/>
            <person name="Nowrousian M."/>
            <person name="Sun S."/>
            <person name="Cuomo C.A."/>
            <person name="Heitman J."/>
        </authorList>
    </citation>
    <scope>NUCLEOTIDE SEQUENCE</scope>
    <source>
        <strain evidence="3">CBS 10118</strain>
    </source>
</reference>
<evidence type="ECO:0000313" key="3">
    <source>
        <dbReference type="EMBL" id="WVW79334.1"/>
    </source>
</evidence>
<dbReference type="EMBL" id="KI894020">
    <property type="protein sequence ID" value="OCF26984.1"/>
    <property type="molecule type" value="Genomic_DNA"/>
</dbReference>
<reference evidence="2" key="3">
    <citation type="submission" date="2014-01" db="EMBL/GenBank/DDBJ databases">
        <title>Evolution of pathogenesis and genome organization in the Tremellales.</title>
        <authorList>
            <person name="Cuomo C."/>
            <person name="Litvintseva A."/>
            <person name="Heitman J."/>
            <person name="Chen Y."/>
            <person name="Sun S."/>
            <person name="Springer D."/>
            <person name="Dromer F."/>
            <person name="Young S."/>
            <person name="Zeng Q."/>
            <person name="Chapman S."/>
            <person name="Gujja S."/>
            <person name="Saif S."/>
            <person name="Birren B."/>
        </authorList>
    </citation>
    <scope>NUCLEOTIDE SEQUENCE</scope>
    <source>
        <strain evidence="2">CBS 10118</strain>
    </source>
</reference>
<dbReference type="OrthoDB" id="10626506at2759"/>
<dbReference type="KEGG" id="kbi:30209075"/>
<dbReference type="EMBL" id="CP144541">
    <property type="protein sequence ID" value="WVW79334.1"/>
    <property type="molecule type" value="Genomic_DNA"/>
</dbReference>
<dbReference type="VEuPathDB" id="FungiDB:I302_04676"/>
<reference evidence="2" key="1">
    <citation type="submission" date="2013-07" db="EMBL/GenBank/DDBJ databases">
        <title>The Genome Sequence of Cryptococcus bestiolae CBS10118.</title>
        <authorList>
            <consortium name="The Broad Institute Genome Sequencing Platform"/>
            <person name="Cuomo C."/>
            <person name="Litvintseva A."/>
            <person name="Chen Y."/>
            <person name="Heitman J."/>
            <person name="Sun S."/>
            <person name="Springer D."/>
            <person name="Dromer F."/>
            <person name="Young S.K."/>
            <person name="Zeng Q."/>
            <person name="Gargeya S."/>
            <person name="Fitzgerald M."/>
            <person name="Abouelleil A."/>
            <person name="Alvarado L."/>
            <person name="Berlin A.M."/>
            <person name="Chapman S.B."/>
            <person name="Dewar J."/>
            <person name="Goldberg J."/>
            <person name="Griggs A."/>
            <person name="Gujja S."/>
            <person name="Hansen M."/>
            <person name="Howarth C."/>
            <person name="Imamovic A."/>
            <person name="Larimer J."/>
            <person name="McCowan C."/>
            <person name="Murphy C."/>
            <person name="Pearson M."/>
            <person name="Priest M."/>
            <person name="Roberts A."/>
            <person name="Saif S."/>
            <person name="Shea T."/>
            <person name="Sykes S."/>
            <person name="Wortman J."/>
            <person name="Nusbaum C."/>
            <person name="Birren B."/>
        </authorList>
    </citation>
    <scope>NUCLEOTIDE SEQUENCE [LARGE SCALE GENOMIC DNA]</scope>
    <source>
        <strain evidence="2">CBS 10118</strain>
    </source>
</reference>
<evidence type="ECO:0000313" key="4">
    <source>
        <dbReference type="Proteomes" id="UP000092730"/>
    </source>
</evidence>
<feature type="region of interest" description="Disordered" evidence="1">
    <location>
        <begin position="169"/>
        <end position="385"/>
    </location>
</feature>
<feature type="compositionally biased region" description="Basic residues" evidence="1">
    <location>
        <begin position="697"/>
        <end position="709"/>
    </location>
</feature>
<dbReference type="Proteomes" id="UP000092730">
    <property type="component" value="Chromosome 1"/>
</dbReference>
<feature type="compositionally biased region" description="Basic and acidic residues" evidence="1">
    <location>
        <begin position="356"/>
        <end position="375"/>
    </location>
</feature>
<evidence type="ECO:0000313" key="2">
    <source>
        <dbReference type="EMBL" id="OCF26984.1"/>
    </source>
</evidence>
<feature type="compositionally biased region" description="Acidic residues" evidence="1">
    <location>
        <begin position="232"/>
        <end position="252"/>
    </location>
</feature>
<proteinExistence type="predicted"/>
<organism evidence="2">
    <name type="scientific">Kwoniella bestiolae CBS 10118</name>
    <dbReference type="NCBI Taxonomy" id="1296100"/>
    <lineage>
        <taxon>Eukaryota</taxon>
        <taxon>Fungi</taxon>
        <taxon>Dikarya</taxon>
        <taxon>Basidiomycota</taxon>
        <taxon>Agaricomycotina</taxon>
        <taxon>Tremellomycetes</taxon>
        <taxon>Tremellales</taxon>
        <taxon>Cryptococcaceae</taxon>
        <taxon>Kwoniella</taxon>
    </lineage>
</organism>
<sequence>MPPPKLSVRVGWPPDLVFKLLQVISEDPLALQTYFPTSTTQALGKLKQSKKFCAVFFKNDNYMREIARLGYARRDHNRDEWNIEEWLKIDSKNTVYDKIVVLKRNYLSGKFRDDNGMKDEWRSFEDIPDRKKRHGLRAKIPYYFLLKNLCSRDDNIYTSEALIITDTISSTQSKRGKRKDRSPSIISISSDSEIPLRQIDDVPTSPVQAPKSKRVRRAVPTSSPDIDKDIQEDPEMGSDQDEDVDKDSDTVSDGDSRRTATPLRDITLLDNVNQQLVPMGEGISDSEDDTMDDQSCSSSSSSSSSSDSEEVAPLSPRAFTKTTKPRRSIINNTIPKPGSAIPDGPETAEEDAIEVAENRSTGDHDSEQTDERKDNIGVAPNGGPIKIPPDASFEAVMTVIICHGALDRSKLRGIQLKNLESEMGSGQMVFSWMEPSLISWMGRRKETTKQQRKSIVACARMEVGLEAVDRILIGIQSPCLPLDGYGLDLSFAPTYDYLFKYLSQLIRKAGGMALAIPEEIYDVNVVKRYFLTWQNHGLDKRQREIYSSQGLTVCHIDAWIFRFFNMCKNFENENYQVEERVEELMVQSRRQKKCVGDGTLVFVNASLGKLFKRNLRKLARSNGFTVAYSARTWEASTKTKPEGQPQDHMGLTVDLLSKPDFKATNGMTIRSITPAGLCDYVDDLRSRAPENQPPAAPRKKNRRKRRGKKQGGTPTLRQRRRGRKKNTYSGGGKRRTEVKKE</sequence>
<name>A0A1B9G7G8_9TREE</name>
<dbReference type="RefSeq" id="XP_019048054.1">
    <property type="nucleotide sequence ID" value="XM_019191306.1"/>
</dbReference>
<dbReference type="GeneID" id="30209075"/>
<reference evidence="3" key="2">
    <citation type="submission" date="2013-07" db="EMBL/GenBank/DDBJ databases">
        <authorList>
            <consortium name="The Broad Institute Genome Sequencing Platform"/>
            <person name="Cuomo C."/>
            <person name="Litvintseva A."/>
            <person name="Chen Y."/>
            <person name="Heitman J."/>
            <person name="Sun S."/>
            <person name="Springer D."/>
            <person name="Dromer F."/>
            <person name="Young S.K."/>
            <person name="Zeng Q."/>
            <person name="Gargeya S."/>
            <person name="Fitzgerald M."/>
            <person name="Abouelleil A."/>
            <person name="Alvarado L."/>
            <person name="Berlin A.M."/>
            <person name="Chapman S.B."/>
            <person name="Dewar J."/>
            <person name="Goldberg J."/>
            <person name="Griggs A."/>
            <person name="Gujja S."/>
            <person name="Hansen M."/>
            <person name="Howarth C."/>
            <person name="Imamovic A."/>
            <person name="Larimer J."/>
            <person name="McCowan C."/>
            <person name="Murphy C."/>
            <person name="Pearson M."/>
            <person name="Priest M."/>
            <person name="Roberts A."/>
            <person name="Saif S."/>
            <person name="Shea T."/>
            <person name="Sykes S."/>
            <person name="Wortman J."/>
            <person name="Nusbaum C."/>
            <person name="Birren B."/>
        </authorList>
    </citation>
    <scope>NUCLEOTIDE SEQUENCE</scope>
    <source>
        <strain evidence="3">CBS 10118</strain>
    </source>
</reference>